<feature type="domain" description="HTH tetR-type" evidence="5">
    <location>
        <begin position="1"/>
        <end position="54"/>
    </location>
</feature>
<dbReference type="EMBL" id="SOCP01000013">
    <property type="protein sequence ID" value="TDV44954.1"/>
    <property type="molecule type" value="Genomic_DNA"/>
</dbReference>
<evidence type="ECO:0000313" key="6">
    <source>
        <dbReference type="EMBL" id="TDV44954.1"/>
    </source>
</evidence>
<keyword evidence="2 4" id="KW-0238">DNA-binding</keyword>
<evidence type="ECO:0000256" key="4">
    <source>
        <dbReference type="PROSITE-ProRule" id="PRU00335"/>
    </source>
</evidence>
<dbReference type="InterPro" id="IPR009057">
    <property type="entry name" value="Homeodomain-like_sf"/>
</dbReference>
<gene>
    <name evidence="6" type="ORF">CLV71_113219</name>
</gene>
<dbReference type="GO" id="GO:0000976">
    <property type="term" value="F:transcription cis-regulatory region binding"/>
    <property type="evidence" value="ECO:0007669"/>
    <property type="project" value="TreeGrafter"/>
</dbReference>
<dbReference type="PANTHER" id="PTHR30055:SF234">
    <property type="entry name" value="HTH-TYPE TRANSCRIPTIONAL REGULATOR BETI"/>
    <property type="match status" value="1"/>
</dbReference>
<evidence type="ECO:0000256" key="3">
    <source>
        <dbReference type="ARBA" id="ARBA00023163"/>
    </source>
</evidence>
<sequence length="181" mass="19550">MSAARKLFAARGYQAVPADEIVRAAGVSRGALYHHYADKQGLFRAVVEDLEREITAEVAAALSEAPDVVTGMGAAFEVFLNACLRPEVQRISLTDAPAVLGWQAWREIEAEYGLGLLTAMLAQAIEDGVFHPMPVDALARLVLATVMEAAHFVAEADDQDAARVQVQQVLGTWFATLVRTD</sequence>
<evidence type="ECO:0000256" key="1">
    <source>
        <dbReference type="ARBA" id="ARBA00023015"/>
    </source>
</evidence>
<dbReference type="InterPro" id="IPR036271">
    <property type="entry name" value="Tet_transcr_reg_TetR-rel_C_sf"/>
</dbReference>
<comment type="caution">
    <text evidence="6">The sequence shown here is derived from an EMBL/GenBank/DDBJ whole genome shotgun (WGS) entry which is preliminary data.</text>
</comment>
<dbReference type="AlphaFoldDB" id="A0A4R7V7G0"/>
<dbReference type="PANTHER" id="PTHR30055">
    <property type="entry name" value="HTH-TYPE TRANSCRIPTIONAL REGULATOR RUTR"/>
    <property type="match status" value="1"/>
</dbReference>
<dbReference type="InterPro" id="IPR049484">
    <property type="entry name" value="Rv0078-like_C"/>
</dbReference>
<accession>A0A4R7V7G0</accession>
<evidence type="ECO:0000259" key="5">
    <source>
        <dbReference type="PROSITE" id="PS50977"/>
    </source>
</evidence>
<dbReference type="Pfam" id="PF00440">
    <property type="entry name" value="TetR_N"/>
    <property type="match status" value="1"/>
</dbReference>
<organism evidence="6 7">
    <name type="scientific">Actinophytocola oryzae</name>
    <dbReference type="NCBI Taxonomy" id="502181"/>
    <lineage>
        <taxon>Bacteria</taxon>
        <taxon>Bacillati</taxon>
        <taxon>Actinomycetota</taxon>
        <taxon>Actinomycetes</taxon>
        <taxon>Pseudonocardiales</taxon>
        <taxon>Pseudonocardiaceae</taxon>
    </lineage>
</organism>
<protein>
    <submittedName>
        <fullName evidence="6">TetR family transcriptional regulator</fullName>
    </submittedName>
</protein>
<dbReference type="Pfam" id="PF21351">
    <property type="entry name" value="TetR_C_41"/>
    <property type="match status" value="1"/>
</dbReference>
<feature type="DNA-binding region" description="H-T-H motif" evidence="4">
    <location>
        <begin position="17"/>
        <end position="36"/>
    </location>
</feature>
<dbReference type="SUPFAM" id="SSF48498">
    <property type="entry name" value="Tetracyclin repressor-like, C-terminal domain"/>
    <property type="match status" value="1"/>
</dbReference>
<proteinExistence type="predicted"/>
<keyword evidence="1" id="KW-0805">Transcription regulation</keyword>
<name>A0A4R7V7G0_9PSEU</name>
<dbReference type="GO" id="GO:0003700">
    <property type="term" value="F:DNA-binding transcription factor activity"/>
    <property type="evidence" value="ECO:0007669"/>
    <property type="project" value="TreeGrafter"/>
</dbReference>
<dbReference type="InterPro" id="IPR001647">
    <property type="entry name" value="HTH_TetR"/>
</dbReference>
<keyword evidence="7" id="KW-1185">Reference proteome</keyword>
<reference evidence="6 7" key="1">
    <citation type="submission" date="2019-03" db="EMBL/GenBank/DDBJ databases">
        <title>Genomic Encyclopedia of Archaeal and Bacterial Type Strains, Phase II (KMG-II): from individual species to whole genera.</title>
        <authorList>
            <person name="Goeker M."/>
        </authorList>
    </citation>
    <scope>NUCLEOTIDE SEQUENCE [LARGE SCALE GENOMIC DNA]</scope>
    <source>
        <strain evidence="6 7">DSM 45499</strain>
    </source>
</reference>
<evidence type="ECO:0000313" key="7">
    <source>
        <dbReference type="Proteomes" id="UP000294927"/>
    </source>
</evidence>
<dbReference type="PROSITE" id="PS50977">
    <property type="entry name" value="HTH_TETR_2"/>
    <property type="match status" value="1"/>
</dbReference>
<dbReference type="InterPro" id="IPR050109">
    <property type="entry name" value="HTH-type_TetR-like_transc_reg"/>
</dbReference>
<dbReference type="SUPFAM" id="SSF46689">
    <property type="entry name" value="Homeodomain-like"/>
    <property type="match status" value="1"/>
</dbReference>
<dbReference type="Proteomes" id="UP000294927">
    <property type="component" value="Unassembled WGS sequence"/>
</dbReference>
<dbReference type="Gene3D" id="1.10.357.10">
    <property type="entry name" value="Tetracycline Repressor, domain 2"/>
    <property type="match status" value="1"/>
</dbReference>
<evidence type="ECO:0000256" key="2">
    <source>
        <dbReference type="ARBA" id="ARBA00023125"/>
    </source>
</evidence>
<keyword evidence="3" id="KW-0804">Transcription</keyword>